<feature type="transmembrane region" description="Helical" evidence="2">
    <location>
        <begin position="60"/>
        <end position="81"/>
    </location>
</feature>
<evidence type="ECO:0008006" key="5">
    <source>
        <dbReference type="Google" id="ProtNLM"/>
    </source>
</evidence>
<reference evidence="3 4" key="1">
    <citation type="submission" date="2018-10" db="EMBL/GenBank/DDBJ databases">
        <title>Notoacmeibacter sp. M2BS9Y-3-1, whole genome shotgun sequence.</title>
        <authorList>
            <person name="Tuo L."/>
        </authorList>
    </citation>
    <scope>NUCLEOTIDE SEQUENCE [LARGE SCALE GENOMIC DNA]</scope>
    <source>
        <strain evidence="3 4">M2BS9Y-3-1</strain>
    </source>
</reference>
<feature type="region of interest" description="Disordered" evidence="1">
    <location>
        <begin position="1"/>
        <end position="28"/>
    </location>
</feature>
<dbReference type="Proteomes" id="UP000281094">
    <property type="component" value="Unassembled WGS sequence"/>
</dbReference>
<accession>A0A3L7JCW3</accession>
<gene>
    <name evidence="3" type="ORF">D8780_03530</name>
</gene>
<sequence length="141" mass="14655">MSDPQETAGKTGTAKTEGPKTSEGTLDDRLARLNDRLDAKAAHAGSDGENIRGKSGMGQALRLSSEFIAAVLVGAGLGWAFDYAFDTSPFGMIGFLLLGFVAGVLNVMRATGQVADFGEPVQGEHLKSNFTVGTDDSDKSA</sequence>
<keyword evidence="2" id="KW-0472">Membrane</keyword>
<feature type="compositionally biased region" description="Low complexity" evidence="1">
    <location>
        <begin position="1"/>
        <end position="21"/>
    </location>
</feature>
<dbReference type="InterPro" id="IPR032820">
    <property type="entry name" value="ATPase_put"/>
</dbReference>
<dbReference type="EMBL" id="RCWN01000001">
    <property type="protein sequence ID" value="RLQ87411.1"/>
    <property type="molecule type" value="Genomic_DNA"/>
</dbReference>
<comment type="caution">
    <text evidence="3">The sequence shown here is derived from an EMBL/GenBank/DDBJ whole genome shotgun (WGS) entry which is preliminary data.</text>
</comment>
<evidence type="ECO:0000256" key="2">
    <source>
        <dbReference type="SAM" id="Phobius"/>
    </source>
</evidence>
<evidence type="ECO:0000313" key="3">
    <source>
        <dbReference type="EMBL" id="RLQ87411.1"/>
    </source>
</evidence>
<evidence type="ECO:0000256" key="1">
    <source>
        <dbReference type="SAM" id="MobiDB-lite"/>
    </source>
</evidence>
<protein>
    <recommendedName>
        <fullName evidence="5">ATP synthase protein I</fullName>
    </recommendedName>
</protein>
<keyword evidence="2" id="KW-0812">Transmembrane</keyword>
<evidence type="ECO:0000313" key="4">
    <source>
        <dbReference type="Proteomes" id="UP000281094"/>
    </source>
</evidence>
<dbReference type="AlphaFoldDB" id="A0A3L7JCW3"/>
<feature type="transmembrane region" description="Helical" evidence="2">
    <location>
        <begin position="87"/>
        <end position="108"/>
    </location>
</feature>
<organism evidence="3 4">
    <name type="scientific">Notoacmeibacter ruber</name>
    <dbReference type="NCBI Taxonomy" id="2670375"/>
    <lineage>
        <taxon>Bacteria</taxon>
        <taxon>Pseudomonadati</taxon>
        <taxon>Pseudomonadota</taxon>
        <taxon>Alphaproteobacteria</taxon>
        <taxon>Hyphomicrobiales</taxon>
        <taxon>Notoacmeibacteraceae</taxon>
        <taxon>Notoacmeibacter</taxon>
    </lineage>
</organism>
<dbReference type="Pfam" id="PF09527">
    <property type="entry name" value="ATPase_gene1"/>
    <property type="match status" value="1"/>
</dbReference>
<keyword evidence="2" id="KW-1133">Transmembrane helix</keyword>
<keyword evidence="4" id="KW-1185">Reference proteome</keyword>
<name>A0A3L7JCW3_9HYPH</name>
<dbReference type="RefSeq" id="WP_121644379.1">
    <property type="nucleotide sequence ID" value="NZ_RCWN01000001.1"/>
</dbReference>
<proteinExistence type="predicted"/>